<keyword evidence="1" id="KW-0472">Membrane</keyword>
<dbReference type="KEGG" id="psty:BFS30_25655"/>
<evidence type="ECO:0000313" key="3">
    <source>
        <dbReference type="Proteomes" id="UP000094313"/>
    </source>
</evidence>
<feature type="transmembrane region" description="Helical" evidence="1">
    <location>
        <begin position="90"/>
        <end position="109"/>
    </location>
</feature>
<evidence type="ECO:0000313" key="2">
    <source>
        <dbReference type="EMBL" id="AOM80250.1"/>
    </source>
</evidence>
<dbReference type="RefSeq" id="WP_069381912.1">
    <property type="nucleotide sequence ID" value="NZ_CP017141.1"/>
</dbReference>
<gene>
    <name evidence="2" type="ORF">BFS30_25655</name>
</gene>
<evidence type="ECO:0000256" key="1">
    <source>
        <dbReference type="SAM" id="Phobius"/>
    </source>
</evidence>
<accession>A0A1D7QNJ7</accession>
<name>A0A1D7QNJ7_9SPHI</name>
<keyword evidence="1" id="KW-0812">Transmembrane</keyword>
<sequence length="118" mass="13417">MSTLKKILTAKTDQELIFYVKNVEKHTEEAVRLAFAELQNRKVSFPEGFADHLESQINAHKAKKHEKSVPLWKREVVTDVDAPEYYSKTAIYVFSILFSAFFGSFMLAANCKDAGKQG</sequence>
<protein>
    <submittedName>
        <fullName evidence="2">Uncharacterized protein</fullName>
    </submittedName>
</protein>
<reference evidence="2 3" key="1">
    <citation type="submission" date="2016-08" db="EMBL/GenBank/DDBJ databases">
        <authorList>
            <person name="Seilhamer J.J."/>
        </authorList>
    </citation>
    <scope>NUCLEOTIDE SEQUENCE [LARGE SCALE GENOMIC DNA]</scope>
    <source>
        <strain evidence="2 3">DX4</strain>
    </source>
</reference>
<dbReference type="OrthoDB" id="764986at2"/>
<keyword evidence="1" id="KW-1133">Transmembrane helix</keyword>
<proteinExistence type="predicted"/>
<keyword evidence="3" id="KW-1185">Reference proteome</keyword>
<dbReference type="AlphaFoldDB" id="A0A1D7QNJ7"/>
<organism evidence="2 3">
    <name type="scientific">Pedobacter steynii</name>
    <dbReference type="NCBI Taxonomy" id="430522"/>
    <lineage>
        <taxon>Bacteria</taxon>
        <taxon>Pseudomonadati</taxon>
        <taxon>Bacteroidota</taxon>
        <taxon>Sphingobacteriia</taxon>
        <taxon>Sphingobacteriales</taxon>
        <taxon>Sphingobacteriaceae</taxon>
        <taxon>Pedobacter</taxon>
    </lineage>
</organism>
<dbReference type="Proteomes" id="UP000094313">
    <property type="component" value="Chromosome"/>
</dbReference>
<dbReference type="EMBL" id="CP017141">
    <property type="protein sequence ID" value="AOM80250.1"/>
    <property type="molecule type" value="Genomic_DNA"/>
</dbReference>